<comment type="caution">
    <text evidence="5">The sequence shown here is derived from an EMBL/GenBank/DDBJ whole genome shotgun (WGS) entry which is preliminary data.</text>
</comment>
<evidence type="ECO:0000256" key="3">
    <source>
        <dbReference type="ARBA" id="ARBA00022989"/>
    </source>
</evidence>
<reference evidence="5" key="2">
    <citation type="submission" date="2020-09" db="EMBL/GenBank/DDBJ databases">
        <authorList>
            <person name="Sun Q."/>
            <person name="Zhou Y."/>
        </authorList>
    </citation>
    <scope>NUCLEOTIDE SEQUENCE</scope>
    <source>
        <strain evidence="5">CGMCC 4.7201</strain>
    </source>
</reference>
<reference evidence="5" key="1">
    <citation type="journal article" date="2014" name="Int. J. Syst. Evol. Microbiol.">
        <title>Complete genome sequence of Corynebacterium casei LMG S-19264T (=DSM 44701T), isolated from a smear-ripened cheese.</title>
        <authorList>
            <consortium name="US DOE Joint Genome Institute (JGI-PGF)"/>
            <person name="Walter F."/>
            <person name="Albersmeier A."/>
            <person name="Kalinowski J."/>
            <person name="Ruckert C."/>
        </authorList>
    </citation>
    <scope>NUCLEOTIDE SEQUENCE</scope>
    <source>
        <strain evidence="5">CGMCC 4.7201</strain>
    </source>
</reference>
<dbReference type="Proteomes" id="UP000641932">
    <property type="component" value="Unassembled WGS sequence"/>
</dbReference>
<dbReference type="Gene3D" id="1.20.120.1630">
    <property type="match status" value="1"/>
</dbReference>
<dbReference type="Pfam" id="PF04140">
    <property type="entry name" value="ICMT"/>
    <property type="match status" value="1"/>
</dbReference>
<dbReference type="GO" id="GO:0016020">
    <property type="term" value="C:membrane"/>
    <property type="evidence" value="ECO:0007669"/>
    <property type="project" value="UniProtKB-SubCell"/>
</dbReference>
<gene>
    <name evidence="5" type="ORF">GCM10012280_27440</name>
</gene>
<sequence>MSWYTLVVMAVAAERVAELAVARRNAEWSLARGAVESGRGHYPVMVALHTGLLAGCAAEVGLGGRPFVAALGVPMVVVLAAAQALRWWCVSTLGPRWNTRVIVVPGLPLVDRGPYRWLSHPNYVAVVAEGIALPLVHGAWITALVFTALNGVLLGVRIACENTALGSAGEPVAAGASG</sequence>
<comment type="subcellular location">
    <subcellularLocation>
        <location evidence="1">Membrane</location>
        <topology evidence="1">Multi-pass membrane protein</topology>
    </subcellularLocation>
</comment>
<dbReference type="EMBL" id="BMMS01000010">
    <property type="protein sequence ID" value="GGO87900.1"/>
    <property type="molecule type" value="Genomic_DNA"/>
</dbReference>
<accession>A0A917ZNH7</accession>
<organism evidence="5 6">
    <name type="scientific">Wenjunlia tyrosinilytica</name>
    <dbReference type="NCBI Taxonomy" id="1544741"/>
    <lineage>
        <taxon>Bacteria</taxon>
        <taxon>Bacillati</taxon>
        <taxon>Actinomycetota</taxon>
        <taxon>Actinomycetes</taxon>
        <taxon>Kitasatosporales</taxon>
        <taxon>Streptomycetaceae</taxon>
        <taxon>Wenjunlia</taxon>
    </lineage>
</organism>
<evidence type="ECO:0000256" key="2">
    <source>
        <dbReference type="ARBA" id="ARBA00022692"/>
    </source>
</evidence>
<keyword evidence="5" id="KW-0489">Methyltransferase</keyword>
<keyword evidence="6" id="KW-1185">Reference proteome</keyword>
<evidence type="ECO:0000313" key="5">
    <source>
        <dbReference type="EMBL" id="GGO87900.1"/>
    </source>
</evidence>
<name>A0A917ZNH7_9ACTN</name>
<dbReference type="AlphaFoldDB" id="A0A917ZNH7"/>
<dbReference type="RefSeq" id="WP_189131896.1">
    <property type="nucleotide sequence ID" value="NZ_BMMS01000010.1"/>
</dbReference>
<keyword evidence="5" id="KW-0808">Transferase</keyword>
<proteinExistence type="predicted"/>
<dbReference type="GO" id="GO:0004671">
    <property type="term" value="F:protein C-terminal S-isoprenylcysteine carboxyl O-methyltransferase activity"/>
    <property type="evidence" value="ECO:0007669"/>
    <property type="project" value="InterPro"/>
</dbReference>
<dbReference type="GO" id="GO:0032259">
    <property type="term" value="P:methylation"/>
    <property type="evidence" value="ECO:0007669"/>
    <property type="project" value="UniProtKB-KW"/>
</dbReference>
<keyword evidence="2" id="KW-0812">Transmembrane</keyword>
<evidence type="ECO:0000313" key="6">
    <source>
        <dbReference type="Proteomes" id="UP000641932"/>
    </source>
</evidence>
<dbReference type="InterPro" id="IPR007269">
    <property type="entry name" value="ICMT_MeTrfase"/>
</dbReference>
<evidence type="ECO:0000256" key="1">
    <source>
        <dbReference type="ARBA" id="ARBA00004141"/>
    </source>
</evidence>
<keyword evidence="4" id="KW-0472">Membrane</keyword>
<keyword evidence="3" id="KW-1133">Transmembrane helix</keyword>
<protein>
    <submittedName>
        <fullName evidence="5">Isoprenylcysteine carboxyl methyltransferase</fullName>
    </submittedName>
</protein>
<evidence type="ECO:0000256" key="4">
    <source>
        <dbReference type="ARBA" id="ARBA00023136"/>
    </source>
</evidence>